<evidence type="ECO:0000256" key="1">
    <source>
        <dbReference type="SAM" id="Phobius"/>
    </source>
</evidence>
<sequence length="487" mass="52759">MGRASAARLAGIDASGARRLGLFRPCGTVAFMRGYIAAPRLPAYHPACGNISAHRHICLTALLFAPAPLRVRRSGVMLRIMTCAVLVFGLWPVAAQAQAGLLPAKDDVAGNRAQPEFDPMGIRLGPWLAKASMRIDNGYDDNLFGTATEKEGDGFVIVSPSLSVESDWARHGLDFSAKGGLTRYYSHPRQRSDEYVLRAGGRLELGSTTIVAANASTSLNSERNGANGAPLSTGKPSQYHDTSYQIAVSEDLSPVRLGIALSHGRTRYNDLVNSNGRRITQAFRDSNRWALQGSAIYAPTDVAALGVTAQVQRTDSHISDRAGTSFSIAGSGAIDLGMIRIEGELGYLQRIYTRSALRDFNGPSYSGTASWYPTSLLAFSVSARRTLENSGNPGVGVIVSQNYRAEASYELLRNFVIQAEVSEKRQNFREIGTRSAIHAQEVKGEYLFNRSVAIGAYARHECRDSTDPSRVRSFCTILTGASLTFRR</sequence>
<reference evidence="3" key="1">
    <citation type="submission" date="2019-01" db="EMBL/GenBank/DDBJ databases">
        <title>Cytophagaceae bacterium strain CAR-16.</title>
        <authorList>
            <person name="Chen W.-M."/>
        </authorList>
    </citation>
    <scope>NUCLEOTIDE SEQUENCE [LARGE SCALE GENOMIC DNA]</scope>
    <source>
        <strain evidence="3">CHR27</strain>
    </source>
</reference>
<comment type="caution">
    <text evidence="2">The sequence shown here is derived from an EMBL/GenBank/DDBJ whole genome shotgun (WGS) entry which is preliminary data.</text>
</comment>
<evidence type="ECO:0000313" key="2">
    <source>
        <dbReference type="EMBL" id="RXR29922.1"/>
    </source>
</evidence>
<gene>
    <name evidence="2" type="ORF">EQG66_05125</name>
</gene>
<name>A0A4Q1KJV9_9SPHN</name>
<dbReference type="AlphaFoldDB" id="A0A4Q1KJV9"/>
<keyword evidence="3" id="KW-1185">Reference proteome</keyword>
<keyword evidence="1" id="KW-1133">Transmembrane helix</keyword>
<proteinExistence type="predicted"/>
<evidence type="ECO:0000313" key="3">
    <source>
        <dbReference type="Proteomes" id="UP000290958"/>
    </source>
</evidence>
<keyword evidence="1" id="KW-0812">Transmembrane</keyword>
<keyword evidence="1" id="KW-0472">Membrane</keyword>
<feature type="transmembrane region" description="Helical" evidence="1">
    <location>
        <begin position="76"/>
        <end position="94"/>
    </location>
</feature>
<dbReference type="InterPro" id="IPR018759">
    <property type="entry name" value="BBP2_2"/>
</dbReference>
<dbReference type="Pfam" id="PF10082">
    <property type="entry name" value="BBP2_2"/>
    <property type="match status" value="1"/>
</dbReference>
<protein>
    <submittedName>
        <fullName evidence="2">Uncharacterized protein</fullName>
    </submittedName>
</protein>
<dbReference type="EMBL" id="SBKP01000003">
    <property type="protein sequence ID" value="RXR29922.1"/>
    <property type="molecule type" value="Genomic_DNA"/>
</dbReference>
<dbReference type="Proteomes" id="UP000290958">
    <property type="component" value="Unassembled WGS sequence"/>
</dbReference>
<organism evidence="2 3">
    <name type="scientific">Sphingobium fluviale</name>
    <dbReference type="NCBI Taxonomy" id="2506423"/>
    <lineage>
        <taxon>Bacteria</taxon>
        <taxon>Pseudomonadati</taxon>
        <taxon>Pseudomonadota</taxon>
        <taxon>Alphaproteobacteria</taxon>
        <taxon>Sphingomonadales</taxon>
        <taxon>Sphingomonadaceae</taxon>
        <taxon>Sphingobium</taxon>
    </lineage>
</organism>
<accession>A0A4Q1KJV9</accession>
<dbReference type="OrthoDB" id="7398962at2"/>